<name>A0ABV6CA95_9GAMM</name>
<accession>A0ABV6CA95</accession>
<dbReference type="RefSeq" id="WP_385877003.1">
    <property type="nucleotide sequence ID" value="NZ_JBHLXE010000084.1"/>
</dbReference>
<dbReference type="Proteomes" id="UP001589758">
    <property type="component" value="Unassembled WGS sequence"/>
</dbReference>
<keyword evidence="2" id="KW-1185">Reference proteome</keyword>
<comment type="caution">
    <text evidence="1">The sequence shown here is derived from an EMBL/GenBank/DDBJ whole genome shotgun (WGS) entry which is preliminary data.</text>
</comment>
<gene>
    <name evidence="1" type="ORF">ACFFIT_07310</name>
</gene>
<reference evidence="1 2" key="1">
    <citation type="submission" date="2024-09" db="EMBL/GenBank/DDBJ databases">
        <authorList>
            <person name="Sun Q."/>
            <person name="Mori K."/>
        </authorList>
    </citation>
    <scope>NUCLEOTIDE SEQUENCE [LARGE SCALE GENOMIC DNA]</scope>
    <source>
        <strain evidence="1 2">CCM 8545</strain>
    </source>
</reference>
<evidence type="ECO:0000313" key="2">
    <source>
        <dbReference type="Proteomes" id="UP001589758"/>
    </source>
</evidence>
<dbReference type="EMBL" id="JBHLXE010000084">
    <property type="protein sequence ID" value="MFC0179894.1"/>
    <property type="molecule type" value="Genomic_DNA"/>
</dbReference>
<organism evidence="1 2">
    <name type="scientific">Thorsellia kenyensis</name>
    <dbReference type="NCBI Taxonomy" id="1549888"/>
    <lineage>
        <taxon>Bacteria</taxon>
        <taxon>Pseudomonadati</taxon>
        <taxon>Pseudomonadota</taxon>
        <taxon>Gammaproteobacteria</taxon>
        <taxon>Enterobacterales</taxon>
        <taxon>Thorselliaceae</taxon>
        <taxon>Thorsellia</taxon>
    </lineage>
</organism>
<proteinExistence type="predicted"/>
<evidence type="ECO:0000313" key="1">
    <source>
        <dbReference type="EMBL" id="MFC0179894.1"/>
    </source>
</evidence>
<sequence length="81" mass="9790">MSQKISSTSHEYYYKVNSEYGRIEERHVWMIDSIEWLKERHSVGKGINSIIIVQSIREMKNQPETKSEELRFYILSHKKRC</sequence>
<protein>
    <submittedName>
        <fullName evidence="1">Uncharacterized protein</fullName>
    </submittedName>
</protein>